<keyword evidence="5 8" id="KW-0863">Zinc-finger</keyword>
<dbReference type="SMART" id="SM00184">
    <property type="entry name" value="RING"/>
    <property type="match status" value="1"/>
</dbReference>
<dbReference type="InterPro" id="IPR013083">
    <property type="entry name" value="Znf_RING/FYVE/PHD"/>
</dbReference>
<feature type="compositionally biased region" description="Polar residues" evidence="9">
    <location>
        <begin position="352"/>
        <end position="371"/>
    </location>
</feature>
<comment type="catalytic activity">
    <reaction evidence="1">
        <text>S-ubiquitinyl-[E2 ubiquitin-conjugating enzyme]-L-cysteine + [acceptor protein]-L-lysine = [E2 ubiquitin-conjugating enzyme]-L-cysteine + N(6)-ubiquitinyl-[acceptor protein]-L-lysine.</text>
        <dbReference type="EC" id="2.3.2.27"/>
    </reaction>
</comment>
<evidence type="ECO:0000256" key="3">
    <source>
        <dbReference type="ARBA" id="ARBA00022679"/>
    </source>
</evidence>
<dbReference type="Proteomes" id="UP001642360">
    <property type="component" value="Unassembled WGS sequence"/>
</dbReference>
<feature type="region of interest" description="Disordered" evidence="9">
    <location>
        <begin position="323"/>
        <end position="371"/>
    </location>
</feature>
<keyword evidence="3" id="KW-0808">Transferase</keyword>
<sequence length="424" mass="46189">MAKDLVSSSENLAILHTPSSSGVAVADDSFEDACSICLEPFSSDDPASVTSCKHEYHLQCILEWSQRSKECPICWQILGMKDAASQELLAAVENERTLRSRRTVHPIDEDHDINQEAPYMDDSDFEEQIMWHFAAAASRSRYINRRGRQRSSGIGSSQVLPAAPIADVPNVQQMYTSPEERQNPGHGFLAVDSPACSTPHTTIDQYPPSVVPPVMNTVSNSAGNSDSPAQASAFDSKPTADSQPRRSSSDFLTLSESIKSRLSTASARYKESISKSTRGFKEKLLARNNSVKELSKGVRREMSAGITEVARMIERIDITSKRSGVSAPLSNPAGGTSNSSHKGKGLHGNESCHGNTGETAHNMSSDAPISVSITTPGRLEVSLTQDEESTLTCVLSSNRRHFMQVMGIEESTPLVDRWLVRVLH</sequence>
<feature type="compositionally biased region" description="Polar residues" evidence="9">
    <location>
        <begin position="195"/>
        <end position="204"/>
    </location>
</feature>
<dbReference type="EC" id="2.3.2.27" evidence="2"/>
<evidence type="ECO:0000256" key="2">
    <source>
        <dbReference type="ARBA" id="ARBA00012483"/>
    </source>
</evidence>
<evidence type="ECO:0000256" key="5">
    <source>
        <dbReference type="ARBA" id="ARBA00022771"/>
    </source>
</evidence>
<dbReference type="Gene3D" id="3.30.40.10">
    <property type="entry name" value="Zinc/RING finger domain, C3HC4 (zinc finger)"/>
    <property type="match status" value="1"/>
</dbReference>
<protein>
    <recommendedName>
        <fullName evidence="2">RING-type E3 ubiquitin transferase</fullName>
        <ecNumber evidence="2">2.3.2.27</ecNumber>
    </recommendedName>
</protein>
<comment type="caution">
    <text evidence="11">The sequence shown here is derived from an EMBL/GenBank/DDBJ whole genome shotgun (WGS) entry which is preliminary data.</text>
</comment>
<evidence type="ECO:0000256" key="8">
    <source>
        <dbReference type="PROSITE-ProRule" id="PRU00175"/>
    </source>
</evidence>
<evidence type="ECO:0000256" key="1">
    <source>
        <dbReference type="ARBA" id="ARBA00000900"/>
    </source>
</evidence>
<evidence type="ECO:0000313" key="11">
    <source>
        <dbReference type="EMBL" id="CAK9139224.1"/>
    </source>
</evidence>
<evidence type="ECO:0000256" key="4">
    <source>
        <dbReference type="ARBA" id="ARBA00022723"/>
    </source>
</evidence>
<proteinExistence type="predicted"/>
<dbReference type="SUPFAM" id="SSF57850">
    <property type="entry name" value="RING/U-box"/>
    <property type="match status" value="1"/>
</dbReference>
<name>A0ABC8R8F7_9AQUA</name>
<evidence type="ECO:0000259" key="10">
    <source>
        <dbReference type="PROSITE" id="PS50089"/>
    </source>
</evidence>
<organism evidence="11 12">
    <name type="scientific">Ilex paraguariensis</name>
    <name type="common">yerba mate</name>
    <dbReference type="NCBI Taxonomy" id="185542"/>
    <lineage>
        <taxon>Eukaryota</taxon>
        <taxon>Viridiplantae</taxon>
        <taxon>Streptophyta</taxon>
        <taxon>Embryophyta</taxon>
        <taxon>Tracheophyta</taxon>
        <taxon>Spermatophyta</taxon>
        <taxon>Magnoliopsida</taxon>
        <taxon>eudicotyledons</taxon>
        <taxon>Gunneridae</taxon>
        <taxon>Pentapetalae</taxon>
        <taxon>asterids</taxon>
        <taxon>campanulids</taxon>
        <taxon>Aquifoliales</taxon>
        <taxon>Aquifoliaceae</taxon>
        <taxon>Ilex</taxon>
    </lineage>
</organism>
<evidence type="ECO:0000313" key="12">
    <source>
        <dbReference type="Proteomes" id="UP001642360"/>
    </source>
</evidence>
<keyword evidence="12" id="KW-1185">Reference proteome</keyword>
<dbReference type="PROSITE" id="PS50089">
    <property type="entry name" value="ZF_RING_2"/>
    <property type="match status" value="1"/>
</dbReference>
<feature type="region of interest" description="Disordered" evidence="9">
    <location>
        <begin position="177"/>
        <end position="251"/>
    </location>
</feature>
<dbReference type="AlphaFoldDB" id="A0ABC8R8F7"/>
<feature type="domain" description="RING-type" evidence="10">
    <location>
        <begin position="34"/>
        <end position="74"/>
    </location>
</feature>
<reference evidence="11 12" key="1">
    <citation type="submission" date="2024-02" db="EMBL/GenBank/DDBJ databases">
        <authorList>
            <person name="Vignale AGUSTIN F."/>
            <person name="Sosa J E."/>
            <person name="Modenutti C."/>
        </authorList>
    </citation>
    <scope>NUCLEOTIDE SEQUENCE [LARGE SCALE GENOMIC DNA]</scope>
</reference>
<dbReference type="EMBL" id="CAUOFW020000948">
    <property type="protein sequence ID" value="CAK9139224.1"/>
    <property type="molecule type" value="Genomic_DNA"/>
</dbReference>
<accession>A0ABC8R8F7</accession>
<dbReference type="GO" id="GO:0008270">
    <property type="term" value="F:zinc ion binding"/>
    <property type="evidence" value="ECO:0007669"/>
    <property type="project" value="UniProtKB-KW"/>
</dbReference>
<dbReference type="PANTHER" id="PTHR46463:SF16">
    <property type="entry name" value="E3 UBIQUITIN-PROTEIN LIGASE RHF1A"/>
    <property type="match status" value="1"/>
</dbReference>
<gene>
    <name evidence="11" type="ORF">ILEXP_LOCUS6613</name>
</gene>
<keyword evidence="6" id="KW-0833">Ubl conjugation pathway</keyword>
<dbReference type="PANTHER" id="PTHR46463">
    <property type="entry name" value="ZINC FINGER, RING/FYVE/PHD-TYPE"/>
    <property type="match status" value="1"/>
</dbReference>
<keyword evidence="4" id="KW-0479">Metal-binding</keyword>
<evidence type="ECO:0000256" key="6">
    <source>
        <dbReference type="ARBA" id="ARBA00022786"/>
    </source>
</evidence>
<evidence type="ECO:0000256" key="7">
    <source>
        <dbReference type="ARBA" id="ARBA00022833"/>
    </source>
</evidence>
<dbReference type="Pfam" id="PF13639">
    <property type="entry name" value="zf-RING_2"/>
    <property type="match status" value="1"/>
</dbReference>
<dbReference type="GO" id="GO:0061630">
    <property type="term" value="F:ubiquitin protein ligase activity"/>
    <property type="evidence" value="ECO:0007669"/>
    <property type="project" value="UniProtKB-EC"/>
</dbReference>
<keyword evidence="7" id="KW-0862">Zinc</keyword>
<feature type="compositionally biased region" description="Polar residues" evidence="9">
    <location>
        <begin position="216"/>
        <end position="230"/>
    </location>
</feature>
<dbReference type="InterPro" id="IPR001841">
    <property type="entry name" value="Znf_RING"/>
</dbReference>
<evidence type="ECO:0000256" key="9">
    <source>
        <dbReference type="SAM" id="MobiDB-lite"/>
    </source>
</evidence>